<sequence length="466" mass="50425">MIRLGLHHAEKSLTRRFLGGIVAPMAVLALLLAVGGTWVIKAAVETVNDRILSAAAHAIAESLGVENGQITLDLSPAIFGMLEDNARDNVYYSVRRGAEVVTGYAGLPDIAPHGVPDKQVVFGQGVYRGMPVRIIAEGHRLPHIADPVVVVVAETLGAREHVAQRLQRGLILLEVILVGCAAVLLPMVVRWGMKPIVALGREMDNRATLDMTPLPVSDLPQEMRDLGRAFNRMLERLDASFQNMRRFTADASHQMRTPLSILRTHIALLRDGDANAPDTRRSIEDIADAGERLERLLVQLLALARADNAQSTPIAREALGINRLVADIFAQLAPRAVHADMDLDFLAADGDPQVMTNPVLAGELLANLIDNAIRYNRPRGAITVSVEPDHDLVWVSIEDQGPGIPEAERAKVFTRFARLDRDADKPGSGLGLPIAARLSAVLDARIVLDSGRDGVGLRARIGFPSA</sequence>
<gene>
    <name evidence="14" type="ORF">PQ457_04700</name>
</gene>
<dbReference type="InterPro" id="IPR003660">
    <property type="entry name" value="HAMP_dom"/>
</dbReference>
<dbReference type="SUPFAM" id="SSF55874">
    <property type="entry name" value="ATPase domain of HSP90 chaperone/DNA topoisomerase II/histidine kinase"/>
    <property type="match status" value="1"/>
</dbReference>
<dbReference type="Proteomes" id="UP001218231">
    <property type="component" value="Chromosome"/>
</dbReference>
<dbReference type="Pfam" id="PF00672">
    <property type="entry name" value="HAMP"/>
    <property type="match status" value="1"/>
</dbReference>
<evidence type="ECO:0000256" key="3">
    <source>
        <dbReference type="ARBA" id="ARBA00012438"/>
    </source>
</evidence>
<dbReference type="CDD" id="cd00075">
    <property type="entry name" value="HATPase"/>
    <property type="match status" value="1"/>
</dbReference>
<dbReference type="PANTHER" id="PTHR45436:SF5">
    <property type="entry name" value="SENSOR HISTIDINE KINASE TRCS"/>
    <property type="match status" value="1"/>
</dbReference>
<evidence type="ECO:0000259" key="13">
    <source>
        <dbReference type="PROSITE" id="PS50885"/>
    </source>
</evidence>
<keyword evidence="5" id="KW-0808">Transferase</keyword>
<dbReference type="SMART" id="SM00388">
    <property type="entry name" value="HisKA"/>
    <property type="match status" value="1"/>
</dbReference>
<keyword evidence="9" id="KW-0902">Two-component regulatory system</keyword>
<dbReference type="Pfam" id="PF02518">
    <property type="entry name" value="HATPase_c"/>
    <property type="match status" value="1"/>
</dbReference>
<evidence type="ECO:0000313" key="15">
    <source>
        <dbReference type="Proteomes" id="UP001218231"/>
    </source>
</evidence>
<evidence type="ECO:0000259" key="12">
    <source>
        <dbReference type="PROSITE" id="PS50109"/>
    </source>
</evidence>
<keyword evidence="15" id="KW-1185">Reference proteome</keyword>
<evidence type="ECO:0000256" key="7">
    <source>
        <dbReference type="ARBA" id="ARBA00022777"/>
    </source>
</evidence>
<feature type="domain" description="HAMP" evidence="13">
    <location>
        <begin position="190"/>
        <end position="242"/>
    </location>
</feature>
<dbReference type="InterPro" id="IPR036890">
    <property type="entry name" value="HATPase_C_sf"/>
</dbReference>
<dbReference type="Pfam" id="PF00512">
    <property type="entry name" value="HisKA"/>
    <property type="match status" value="1"/>
</dbReference>
<dbReference type="CDD" id="cd00082">
    <property type="entry name" value="HisKA"/>
    <property type="match status" value="1"/>
</dbReference>
<accession>A0ABY7TYC9</accession>
<dbReference type="PRINTS" id="PR00344">
    <property type="entry name" value="BCTRLSENSOR"/>
</dbReference>
<evidence type="ECO:0000256" key="9">
    <source>
        <dbReference type="ARBA" id="ARBA00023012"/>
    </source>
</evidence>
<organism evidence="14 15">
    <name type="scientific">Novosphingobium humi</name>
    <dbReference type="NCBI Taxonomy" id="2282397"/>
    <lineage>
        <taxon>Bacteria</taxon>
        <taxon>Pseudomonadati</taxon>
        <taxon>Pseudomonadota</taxon>
        <taxon>Alphaproteobacteria</taxon>
        <taxon>Sphingomonadales</taxon>
        <taxon>Sphingomonadaceae</taxon>
        <taxon>Novosphingobium</taxon>
    </lineage>
</organism>
<dbReference type="SUPFAM" id="SSF47384">
    <property type="entry name" value="Homodimeric domain of signal transducing histidine kinase"/>
    <property type="match status" value="1"/>
</dbReference>
<evidence type="ECO:0000256" key="1">
    <source>
        <dbReference type="ARBA" id="ARBA00000085"/>
    </source>
</evidence>
<evidence type="ECO:0000256" key="6">
    <source>
        <dbReference type="ARBA" id="ARBA00022692"/>
    </source>
</evidence>
<keyword evidence="4" id="KW-0597">Phosphoprotein</keyword>
<dbReference type="InterPro" id="IPR003661">
    <property type="entry name" value="HisK_dim/P_dom"/>
</dbReference>
<dbReference type="InterPro" id="IPR036097">
    <property type="entry name" value="HisK_dim/P_sf"/>
</dbReference>
<evidence type="ECO:0000256" key="4">
    <source>
        <dbReference type="ARBA" id="ARBA00022553"/>
    </source>
</evidence>
<feature type="domain" description="Histidine kinase" evidence="12">
    <location>
        <begin position="250"/>
        <end position="466"/>
    </location>
</feature>
<dbReference type="InterPro" id="IPR013727">
    <property type="entry name" value="2CSK_N"/>
</dbReference>
<dbReference type="InterPro" id="IPR003594">
    <property type="entry name" value="HATPase_dom"/>
</dbReference>
<dbReference type="InterPro" id="IPR004358">
    <property type="entry name" value="Sig_transdc_His_kin-like_C"/>
</dbReference>
<dbReference type="EMBL" id="CP117417">
    <property type="protein sequence ID" value="WCT78277.1"/>
    <property type="molecule type" value="Genomic_DNA"/>
</dbReference>
<feature type="transmembrane region" description="Helical" evidence="11">
    <location>
        <begin position="20"/>
        <end position="40"/>
    </location>
</feature>
<dbReference type="Gene3D" id="1.10.287.130">
    <property type="match status" value="1"/>
</dbReference>
<dbReference type="InterPro" id="IPR005467">
    <property type="entry name" value="His_kinase_dom"/>
</dbReference>
<evidence type="ECO:0000256" key="5">
    <source>
        <dbReference type="ARBA" id="ARBA00022679"/>
    </source>
</evidence>
<keyword evidence="10 11" id="KW-0472">Membrane</keyword>
<keyword evidence="7 14" id="KW-0418">Kinase</keyword>
<dbReference type="Pfam" id="PF08521">
    <property type="entry name" value="2CSK_N"/>
    <property type="match status" value="1"/>
</dbReference>
<dbReference type="GO" id="GO:0016301">
    <property type="term" value="F:kinase activity"/>
    <property type="evidence" value="ECO:0007669"/>
    <property type="project" value="UniProtKB-KW"/>
</dbReference>
<dbReference type="Gene3D" id="3.30.565.10">
    <property type="entry name" value="Histidine kinase-like ATPase, C-terminal domain"/>
    <property type="match status" value="1"/>
</dbReference>
<proteinExistence type="predicted"/>
<feature type="transmembrane region" description="Helical" evidence="11">
    <location>
        <begin position="169"/>
        <end position="193"/>
    </location>
</feature>
<keyword evidence="8 11" id="KW-1133">Transmembrane helix</keyword>
<name>A0ABY7TYC9_9SPHN</name>
<evidence type="ECO:0000256" key="10">
    <source>
        <dbReference type="ARBA" id="ARBA00023136"/>
    </source>
</evidence>
<evidence type="ECO:0000256" key="11">
    <source>
        <dbReference type="SAM" id="Phobius"/>
    </source>
</evidence>
<dbReference type="EC" id="2.7.13.3" evidence="3"/>
<evidence type="ECO:0000256" key="2">
    <source>
        <dbReference type="ARBA" id="ARBA00004370"/>
    </source>
</evidence>
<dbReference type="PROSITE" id="PS50885">
    <property type="entry name" value="HAMP"/>
    <property type="match status" value="1"/>
</dbReference>
<protein>
    <recommendedName>
        <fullName evidence="3">histidine kinase</fullName>
        <ecNumber evidence="3">2.7.13.3</ecNumber>
    </recommendedName>
</protein>
<dbReference type="PROSITE" id="PS50109">
    <property type="entry name" value="HIS_KIN"/>
    <property type="match status" value="1"/>
</dbReference>
<dbReference type="RefSeq" id="WP_273618607.1">
    <property type="nucleotide sequence ID" value="NZ_CP117417.1"/>
</dbReference>
<comment type="catalytic activity">
    <reaction evidence="1">
        <text>ATP + protein L-histidine = ADP + protein N-phospho-L-histidine.</text>
        <dbReference type="EC" id="2.7.13.3"/>
    </reaction>
</comment>
<evidence type="ECO:0000256" key="8">
    <source>
        <dbReference type="ARBA" id="ARBA00022989"/>
    </source>
</evidence>
<dbReference type="Gene3D" id="6.10.340.10">
    <property type="match status" value="1"/>
</dbReference>
<comment type="subcellular location">
    <subcellularLocation>
        <location evidence="2">Membrane</location>
    </subcellularLocation>
</comment>
<evidence type="ECO:0000313" key="14">
    <source>
        <dbReference type="EMBL" id="WCT78277.1"/>
    </source>
</evidence>
<keyword evidence="6 11" id="KW-0812">Transmembrane</keyword>
<dbReference type="SMART" id="SM00387">
    <property type="entry name" value="HATPase_c"/>
    <property type="match status" value="1"/>
</dbReference>
<reference evidence="14 15" key="1">
    <citation type="submission" date="2023-02" db="EMBL/GenBank/DDBJ databases">
        <title>Genome sequence of Novosphingobium humi KACC 19094.</title>
        <authorList>
            <person name="Kim S."/>
            <person name="Heo J."/>
            <person name="Kwon S.-W."/>
        </authorList>
    </citation>
    <scope>NUCLEOTIDE SEQUENCE [LARGE SCALE GENOMIC DNA]</scope>
    <source>
        <strain evidence="14 15">KACC 19094</strain>
    </source>
</reference>
<dbReference type="SMART" id="SM00304">
    <property type="entry name" value="HAMP"/>
    <property type="match status" value="2"/>
</dbReference>
<dbReference type="InterPro" id="IPR050428">
    <property type="entry name" value="TCS_sensor_his_kinase"/>
</dbReference>
<dbReference type="PANTHER" id="PTHR45436">
    <property type="entry name" value="SENSOR HISTIDINE KINASE YKOH"/>
    <property type="match status" value="1"/>
</dbReference>